<dbReference type="EMBL" id="VMGN01000038">
    <property type="protein sequence ID" value="TSC93600.1"/>
    <property type="molecule type" value="Genomic_DNA"/>
</dbReference>
<gene>
    <name evidence="2" type="ORF">Athens101428_620</name>
</gene>
<protein>
    <submittedName>
        <fullName evidence="2">Uncharacterized protein</fullName>
    </submittedName>
</protein>
<evidence type="ECO:0000313" key="2">
    <source>
        <dbReference type="EMBL" id="TSC93600.1"/>
    </source>
</evidence>
<comment type="caution">
    <text evidence="2">The sequence shown here is derived from an EMBL/GenBank/DDBJ whole genome shotgun (WGS) entry which is preliminary data.</text>
</comment>
<feature type="transmembrane region" description="Helical" evidence="1">
    <location>
        <begin position="39"/>
        <end position="66"/>
    </location>
</feature>
<sequence length="98" mass="10978">MTVKNVVLTILGIALYCFVAYLGKALWVPNSDTNITEIITYWGFLGCVLLAGIIGTFLAVIFHSIYCKRFSWVVMNGGIIFTAIFTPIYPFLQLMCSR</sequence>
<evidence type="ECO:0000256" key="1">
    <source>
        <dbReference type="SAM" id="Phobius"/>
    </source>
</evidence>
<keyword evidence="1" id="KW-0812">Transmembrane</keyword>
<evidence type="ECO:0000313" key="3">
    <source>
        <dbReference type="Proteomes" id="UP000316495"/>
    </source>
</evidence>
<feature type="transmembrane region" description="Helical" evidence="1">
    <location>
        <begin position="6"/>
        <end position="27"/>
    </location>
</feature>
<organism evidence="2 3">
    <name type="scientific">Candidatus Berkelbacteria bacterium Athens1014_28</name>
    <dbReference type="NCBI Taxonomy" id="2017145"/>
    <lineage>
        <taxon>Bacteria</taxon>
        <taxon>Candidatus Berkelbacteria</taxon>
    </lineage>
</organism>
<feature type="transmembrane region" description="Helical" evidence="1">
    <location>
        <begin position="72"/>
        <end position="92"/>
    </location>
</feature>
<proteinExistence type="predicted"/>
<name>A0A554LL52_9BACT</name>
<reference evidence="2 3" key="1">
    <citation type="submission" date="2017-07" db="EMBL/GenBank/DDBJ databases">
        <title>Mechanisms for carbon and nitrogen cycling indicate functional differentiation within the Candidate Phyla Radiation.</title>
        <authorList>
            <person name="Danczak R.E."/>
            <person name="Johnston M.D."/>
            <person name="Kenah C."/>
            <person name="Slattery M."/>
            <person name="Wrighton K.C."/>
            <person name="Wilkins M.J."/>
        </authorList>
    </citation>
    <scope>NUCLEOTIDE SEQUENCE [LARGE SCALE GENOMIC DNA]</scope>
    <source>
        <strain evidence="2">Athens1014_28</strain>
    </source>
</reference>
<accession>A0A554LL52</accession>
<keyword evidence="1" id="KW-1133">Transmembrane helix</keyword>
<dbReference type="AlphaFoldDB" id="A0A554LL52"/>
<keyword evidence="1" id="KW-0472">Membrane</keyword>
<dbReference type="Proteomes" id="UP000316495">
    <property type="component" value="Unassembled WGS sequence"/>
</dbReference>